<dbReference type="SUPFAM" id="SSF54534">
    <property type="entry name" value="FKBP-like"/>
    <property type="match status" value="1"/>
</dbReference>
<dbReference type="PROSITE" id="PS50059">
    <property type="entry name" value="FKBP_PPIASE"/>
    <property type="match status" value="1"/>
</dbReference>
<name>A0AA88WF69_9ASTE</name>
<organism evidence="3 4">
    <name type="scientific">Escallonia herrerae</name>
    <dbReference type="NCBI Taxonomy" id="1293975"/>
    <lineage>
        <taxon>Eukaryota</taxon>
        <taxon>Viridiplantae</taxon>
        <taxon>Streptophyta</taxon>
        <taxon>Embryophyta</taxon>
        <taxon>Tracheophyta</taxon>
        <taxon>Spermatophyta</taxon>
        <taxon>Magnoliopsida</taxon>
        <taxon>eudicotyledons</taxon>
        <taxon>Gunneridae</taxon>
        <taxon>Pentapetalae</taxon>
        <taxon>asterids</taxon>
        <taxon>campanulids</taxon>
        <taxon>Escalloniales</taxon>
        <taxon>Escalloniaceae</taxon>
        <taxon>Escallonia</taxon>
    </lineage>
</organism>
<evidence type="ECO:0000259" key="2">
    <source>
        <dbReference type="PROSITE" id="PS50059"/>
    </source>
</evidence>
<protein>
    <recommendedName>
        <fullName evidence="1">peptidylprolyl isomerase</fullName>
        <ecNumber evidence="1">5.2.1.8</ecNumber>
    </recommendedName>
</protein>
<comment type="catalytic activity">
    <reaction evidence="1">
        <text>[protein]-peptidylproline (omega=180) = [protein]-peptidylproline (omega=0)</text>
        <dbReference type="Rhea" id="RHEA:16237"/>
        <dbReference type="Rhea" id="RHEA-COMP:10747"/>
        <dbReference type="Rhea" id="RHEA-COMP:10748"/>
        <dbReference type="ChEBI" id="CHEBI:83833"/>
        <dbReference type="ChEBI" id="CHEBI:83834"/>
        <dbReference type="EC" id="5.2.1.8"/>
    </reaction>
</comment>
<accession>A0AA88WF69</accession>
<dbReference type="InterPro" id="IPR046357">
    <property type="entry name" value="PPIase_dom_sf"/>
</dbReference>
<keyword evidence="1" id="KW-0413">Isomerase</keyword>
<evidence type="ECO:0000256" key="1">
    <source>
        <dbReference type="PROSITE-ProRule" id="PRU00277"/>
    </source>
</evidence>
<keyword evidence="1" id="KW-0697">Rotamase</keyword>
<sequence>MGKPDWKKASPGKKRPLYWQAEEKWLNIRLQYWQSTFRIPLRINTDISVNAIIRHAYRGQKKTHNSTSNGYGAGSAPGAIPPNAWLVFYVELVNCEVDFELPTSNTTMIRLQRQKTRWELGAARVINSTVEMSMVVGEMEKEGP</sequence>
<reference evidence="3" key="1">
    <citation type="submission" date="2022-12" db="EMBL/GenBank/DDBJ databases">
        <title>Draft genome assemblies for two species of Escallonia (Escalloniales).</title>
        <authorList>
            <person name="Chanderbali A."/>
            <person name="Dervinis C."/>
            <person name="Anghel I."/>
            <person name="Soltis D."/>
            <person name="Soltis P."/>
            <person name="Zapata F."/>
        </authorList>
    </citation>
    <scope>NUCLEOTIDE SEQUENCE</scope>
    <source>
        <strain evidence="3">UCBG64.0493</strain>
        <tissue evidence="3">Leaf</tissue>
    </source>
</reference>
<dbReference type="GO" id="GO:0003755">
    <property type="term" value="F:peptidyl-prolyl cis-trans isomerase activity"/>
    <property type="evidence" value="ECO:0007669"/>
    <property type="project" value="UniProtKB-KW"/>
</dbReference>
<comment type="caution">
    <text evidence="3">The sequence shown here is derived from an EMBL/GenBank/DDBJ whole genome shotgun (WGS) entry which is preliminary data.</text>
</comment>
<proteinExistence type="predicted"/>
<dbReference type="EMBL" id="JAVXUP010000607">
    <property type="protein sequence ID" value="KAK3024340.1"/>
    <property type="molecule type" value="Genomic_DNA"/>
</dbReference>
<gene>
    <name evidence="3" type="ORF">RJ639_043022</name>
</gene>
<dbReference type="InterPro" id="IPR001179">
    <property type="entry name" value="PPIase_FKBP_dom"/>
</dbReference>
<keyword evidence="4" id="KW-1185">Reference proteome</keyword>
<dbReference type="AlphaFoldDB" id="A0AA88WF69"/>
<evidence type="ECO:0000313" key="4">
    <source>
        <dbReference type="Proteomes" id="UP001188597"/>
    </source>
</evidence>
<evidence type="ECO:0000313" key="3">
    <source>
        <dbReference type="EMBL" id="KAK3024340.1"/>
    </source>
</evidence>
<dbReference type="Proteomes" id="UP001188597">
    <property type="component" value="Unassembled WGS sequence"/>
</dbReference>
<feature type="domain" description="PPIase FKBP-type" evidence="2">
    <location>
        <begin position="70"/>
        <end position="96"/>
    </location>
</feature>
<dbReference type="EC" id="5.2.1.8" evidence="1"/>
<dbReference type="Gene3D" id="3.10.50.40">
    <property type="match status" value="1"/>
</dbReference>